<dbReference type="Proteomes" id="UP001497444">
    <property type="component" value="Unassembled WGS sequence"/>
</dbReference>
<dbReference type="EMBL" id="CAXAQS010000162">
    <property type="protein sequence ID" value="CAK9250381.1"/>
    <property type="molecule type" value="Genomic_DNA"/>
</dbReference>
<gene>
    <name evidence="2" type="ORF">CSSPJE1EN1_LOCUS25759</name>
</gene>
<proteinExistence type="predicted"/>
<feature type="transmembrane region" description="Helical" evidence="1">
    <location>
        <begin position="146"/>
        <end position="167"/>
    </location>
</feature>
<keyword evidence="3" id="KW-1185">Reference proteome</keyword>
<feature type="transmembrane region" description="Helical" evidence="1">
    <location>
        <begin position="78"/>
        <end position="97"/>
    </location>
</feature>
<keyword evidence="1" id="KW-1133">Transmembrane helix</keyword>
<evidence type="ECO:0000313" key="2">
    <source>
        <dbReference type="EMBL" id="CAK9250381.1"/>
    </source>
</evidence>
<evidence type="ECO:0000256" key="1">
    <source>
        <dbReference type="SAM" id="Phobius"/>
    </source>
</evidence>
<reference evidence="2" key="1">
    <citation type="submission" date="2024-02" db="EMBL/GenBank/DDBJ databases">
        <authorList>
            <consortium name="ELIXIR-Norway"/>
            <consortium name="Elixir Norway"/>
        </authorList>
    </citation>
    <scope>NUCLEOTIDE SEQUENCE</scope>
</reference>
<keyword evidence="1" id="KW-0812">Transmembrane</keyword>
<accession>A0ABP0V8Q9</accession>
<protein>
    <submittedName>
        <fullName evidence="2">Uncharacterized protein</fullName>
    </submittedName>
</protein>
<keyword evidence="1" id="KW-0472">Membrane</keyword>
<evidence type="ECO:0000313" key="3">
    <source>
        <dbReference type="Proteomes" id="UP001497444"/>
    </source>
</evidence>
<name>A0ABP0V8Q9_9BRYO</name>
<sequence length="185" mass="21076">MIATGVSYIFNRLYRKNFCSFGTLLSFAGLAYYHGTLFHCFSHYQNDLTHINGNVMHHSDFKVDGYNESFVGTLPPGLLYLFVFNYVIVCVIVYGIAKYFKIDARDAPGVSYPYDWVMHAHARLYRTGWFTYGQPSHYALNFAIDYVLIALSALLAYLLVSLTAVVVPKYEENAVANPDKYGKMK</sequence>
<organism evidence="2 3">
    <name type="scientific">Sphagnum jensenii</name>
    <dbReference type="NCBI Taxonomy" id="128206"/>
    <lineage>
        <taxon>Eukaryota</taxon>
        <taxon>Viridiplantae</taxon>
        <taxon>Streptophyta</taxon>
        <taxon>Embryophyta</taxon>
        <taxon>Bryophyta</taxon>
        <taxon>Sphagnophytina</taxon>
        <taxon>Sphagnopsida</taxon>
        <taxon>Sphagnales</taxon>
        <taxon>Sphagnaceae</taxon>
        <taxon>Sphagnum</taxon>
    </lineage>
</organism>
<feature type="transmembrane region" description="Helical" evidence="1">
    <location>
        <begin position="18"/>
        <end position="35"/>
    </location>
</feature>
<comment type="caution">
    <text evidence="2">The sequence shown here is derived from an EMBL/GenBank/DDBJ whole genome shotgun (WGS) entry which is preliminary data.</text>
</comment>